<evidence type="ECO:0000256" key="9">
    <source>
        <dbReference type="ARBA" id="ARBA00023472"/>
    </source>
</evidence>
<feature type="disulfide bond" evidence="11">
    <location>
        <begin position="91"/>
        <end position="96"/>
    </location>
</feature>
<evidence type="ECO:0000256" key="1">
    <source>
        <dbReference type="ARBA" id="ARBA00004613"/>
    </source>
</evidence>
<evidence type="ECO:0000256" key="7">
    <source>
        <dbReference type="ARBA" id="ARBA00022815"/>
    </source>
</evidence>
<keyword evidence="6 13" id="KW-0732">Signal</keyword>
<evidence type="ECO:0000313" key="15">
    <source>
        <dbReference type="RefSeq" id="XP_031413793.1"/>
    </source>
</evidence>
<evidence type="ECO:0000256" key="4">
    <source>
        <dbReference type="ARBA" id="ARBA00022685"/>
    </source>
</evidence>
<comment type="similarity">
    <text evidence="2">Belongs to the adrenomedullin family.</text>
</comment>
<organism evidence="14 15">
    <name type="scientific">Clupea harengus</name>
    <name type="common">Atlantic herring</name>
    <dbReference type="NCBI Taxonomy" id="7950"/>
    <lineage>
        <taxon>Eukaryota</taxon>
        <taxon>Metazoa</taxon>
        <taxon>Chordata</taxon>
        <taxon>Craniata</taxon>
        <taxon>Vertebrata</taxon>
        <taxon>Euteleostomi</taxon>
        <taxon>Actinopterygii</taxon>
        <taxon>Neopterygii</taxon>
        <taxon>Teleostei</taxon>
        <taxon>Clupei</taxon>
        <taxon>Clupeiformes</taxon>
        <taxon>Clupeoidei</taxon>
        <taxon>Clupeidae</taxon>
        <taxon>Clupea</taxon>
    </lineage>
</organism>
<dbReference type="AlphaFoldDB" id="A0A6P8ED38"/>
<keyword evidence="4" id="KW-0165">Cleavage on pair of basic residues</keyword>
<dbReference type="GO" id="GO:1990410">
    <property type="term" value="P:adrenomedullin receptor signaling pathway"/>
    <property type="evidence" value="ECO:0007669"/>
    <property type="project" value="TreeGrafter"/>
</dbReference>
<feature type="signal peptide" evidence="13">
    <location>
        <begin position="1"/>
        <end position="18"/>
    </location>
</feature>
<name>A0A6P8ED38_CLUHA</name>
<dbReference type="InterPro" id="IPR021116">
    <property type="entry name" value="Calcitonin/adrenomedullin"/>
</dbReference>
<keyword evidence="14" id="KW-1185">Reference proteome</keyword>
<dbReference type="KEGG" id="char:105912347"/>
<accession>A0A6P8ED38</accession>
<evidence type="ECO:0000313" key="14">
    <source>
        <dbReference type="Proteomes" id="UP000515152"/>
    </source>
</evidence>
<feature type="region of interest" description="Disordered" evidence="12">
    <location>
        <begin position="25"/>
        <end position="45"/>
    </location>
</feature>
<dbReference type="GO" id="GO:0010460">
    <property type="term" value="P:positive regulation of heart rate"/>
    <property type="evidence" value="ECO:0007669"/>
    <property type="project" value="TreeGrafter"/>
</dbReference>
<dbReference type="InterPro" id="IPR051665">
    <property type="entry name" value="Adrenomedullin-reg_peptide"/>
</dbReference>
<keyword evidence="5" id="KW-0372">Hormone</keyword>
<evidence type="ECO:0000256" key="12">
    <source>
        <dbReference type="SAM" id="MobiDB-lite"/>
    </source>
</evidence>
<dbReference type="Proteomes" id="UP000515152">
    <property type="component" value="Chromosome 20"/>
</dbReference>
<keyword evidence="7" id="KW-0027">Amidation</keyword>
<comment type="function">
    <text evidence="10">ADM function is mediated by the CALCRL-RAMP2 and CALCRL-RAMP3 receptor complexes with ADM showing the highest potency for the CALCRL-RAMP2 complex.</text>
</comment>
<dbReference type="GO" id="GO:0031700">
    <property type="term" value="F:adrenomedullin receptor binding"/>
    <property type="evidence" value="ECO:0007669"/>
    <property type="project" value="TreeGrafter"/>
</dbReference>
<sequence length="161" mass="18126">MTVLVWCVLSCFGVLTSARPRMDTAVTDTHRGSDGSDDLTNQTPGETLPFVRVQDIIDSLLIPRTSSPAVSWRLRLRRSKAPVSQSRRGGCSLGTCTVHDLAHRLSQLNNRLKITQAPRDKISPQGYGRRRRRRSAAPQRLLLRGQGLHLWPVWTRVLKHT</sequence>
<dbReference type="InterPro" id="IPR001710">
    <property type="entry name" value="Pro-ADM"/>
</dbReference>
<gene>
    <name evidence="15" type="primary">adma</name>
</gene>
<dbReference type="OrthoDB" id="8771893at2759"/>
<evidence type="ECO:0000256" key="11">
    <source>
        <dbReference type="PIRSR" id="PIRSR621116-50"/>
    </source>
</evidence>
<dbReference type="PANTHER" id="PTHR23414">
    <property type="entry name" value="ADRENOMEDULLIN, ADM"/>
    <property type="match status" value="1"/>
</dbReference>
<evidence type="ECO:0000256" key="13">
    <source>
        <dbReference type="SAM" id="SignalP"/>
    </source>
</evidence>
<proteinExistence type="inferred from homology"/>
<evidence type="ECO:0000256" key="2">
    <source>
        <dbReference type="ARBA" id="ARBA00010575"/>
    </source>
</evidence>
<dbReference type="CTD" id="556502"/>
<evidence type="ECO:0000256" key="8">
    <source>
        <dbReference type="ARBA" id="ARBA00023157"/>
    </source>
</evidence>
<dbReference type="GO" id="GO:0005615">
    <property type="term" value="C:extracellular space"/>
    <property type="evidence" value="ECO:0007669"/>
    <property type="project" value="TreeGrafter"/>
</dbReference>
<keyword evidence="3" id="KW-0964">Secreted</keyword>
<feature type="chain" id="PRO_5028148596" description="Pro-adrenomedullin" evidence="13">
    <location>
        <begin position="19"/>
        <end position="161"/>
    </location>
</feature>
<keyword evidence="8 11" id="KW-1015">Disulfide bond</keyword>
<protein>
    <recommendedName>
        <fullName evidence="9">Pro-adrenomedullin</fullName>
    </recommendedName>
</protein>
<dbReference type="GO" id="GO:0007189">
    <property type="term" value="P:adenylate cyclase-activating G protein-coupled receptor signaling pathway"/>
    <property type="evidence" value="ECO:0007669"/>
    <property type="project" value="TreeGrafter"/>
</dbReference>
<comment type="subcellular location">
    <subcellularLocation>
        <location evidence="1">Secreted</location>
    </subcellularLocation>
</comment>
<dbReference type="RefSeq" id="XP_031413793.1">
    <property type="nucleotide sequence ID" value="XM_031557933.2"/>
</dbReference>
<dbReference type="PANTHER" id="PTHR23414:SF3">
    <property type="entry name" value="PRO-ADRENOMEDULLIN"/>
    <property type="match status" value="1"/>
</dbReference>
<evidence type="ECO:0000256" key="10">
    <source>
        <dbReference type="ARBA" id="ARBA00049577"/>
    </source>
</evidence>
<evidence type="ECO:0000256" key="6">
    <source>
        <dbReference type="ARBA" id="ARBA00022729"/>
    </source>
</evidence>
<evidence type="ECO:0000256" key="3">
    <source>
        <dbReference type="ARBA" id="ARBA00022525"/>
    </source>
</evidence>
<dbReference type="PRINTS" id="PR00801">
    <property type="entry name" value="ADRENOMEDULN"/>
</dbReference>
<dbReference type="GO" id="GO:0005179">
    <property type="term" value="F:hormone activity"/>
    <property type="evidence" value="ECO:0007669"/>
    <property type="project" value="UniProtKB-KW"/>
</dbReference>
<dbReference type="Pfam" id="PF00214">
    <property type="entry name" value="Calc_CGRP_IAPP"/>
    <property type="match status" value="1"/>
</dbReference>
<reference evidence="15" key="1">
    <citation type="submission" date="2025-08" db="UniProtKB">
        <authorList>
            <consortium name="RefSeq"/>
        </authorList>
    </citation>
    <scope>IDENTIFICATION</scope>
</reference>
<dbReference type="GO" id="GO:0003073">
    <property type="term" value="P:regulation of systemic arterial blood pressure"/>
    <property type="evidence" value="ECO:0007669"/>
    <property type="project" value="TreeGrafter"/>
</dbReference>
<dbReference type="GeneID" id="105912347"/>
<evidence type="ECO:0000256" key="5">
    <source>
        <dbReference type="ARBA" id="ARBA00022702"/>
    </source>
</evidence>